<feature type="compositionally biased region" description="Basic and acidic residues" evidence="6">
    <location>
        <begin position="126"/>
        <end position="140"/>
    </location>
</feature>
<feature type="region of interest" description="Disordered" evidence="6">
    <location>
        <begin position="1"/>
        <end position="148"/>
    </location>
</feature>
<feature type="domain" description="CBS" evidence="7">
    <location>
        <begin position="422"/>
        <end position="481"/>
    </location>
</feature>
<dbReference type="InterPro" id="IPR000644">
    <property type="entry name" value="CBS_dom"/>
</dbReference>
<protein>
    <recommendedName>
        <fullName evidence="7">CBS domain-containing protein</fullName>
    </recommendedName>
</protein>
<dbReference type="Pfam" id="PF00571">
    <property type="entry name" value="CBS"/>
    <property type="match status" value="3"/>
</dbReference>
<sequence>MADKMEFEFDNPSKDNQQFQGSEDQNTNPQSLDLSSFAMPFLESEEQMEEPEGEKKPLVSRSGSQSGSSSPQSPLESRRYTFPSKPMKRRWNSGPTAQTSSLPGKVMYTSPQPRTAGNSPQTLGLERLKLKDYQKEPERRTPRKNLQRQFSEGEQFTTAFHPRCYSESYVKIKEAEEMTFVRFMKSHKCYEIIPTSAKLVVFDVQLLVKKAFFALVYNGVRAAPLWDSEKQDFVGMLTITDFICILENYYKSPLVKMDELEEHKIATWRDVLSKKARPLVWIDPDASLFEAVRMLIQSKIHRLPALDPVTGNVIYILTHKRILKFLGLLKNEIRSPAFLKKSLQELGIGTYTNIATARPNTPLIKALQIFVDRRVSALPVVDDNNKIIDIYAKFDVINLAAEKTYNNLDITIQQALQFRQTYFEGVHTCQASEKLETIMEKIIRAEVHRLVVVDGENHVVGVVSLSDLLNFLVLRPAGITSRKSSANSPETDK</sequence>
<feature type="compositionally biased region" description="Acidic residues" evidence="6">
    <location>
        <begin position="43"/>
        <end position="52"/>
    </location>
</feature>
<feature type="domain" description="CBS" evidence="7">
    <location>
        <begin position="272"/>
        <end position="335"/>
    </location>
</feature>
<dbReference type="PANTHER" id="PTHR13780">
    <property type="entry name" value="AMP-ACTIVATED PROTEIN KINASE, GAMMA REGULATORY SUBUNIT"/>
    <property type="match status" value="1"/>
</dbReference>
<reference evidence="8" key="1">
    <citation type="submission" date="2022-11" db="UniProtKB">
        <authorList>
            <consortium name="EnsemblMetazoa"/>
        </authorList>
    </citation>
    <scope>IDENTIFICATION</scope>
</reference>
<evidence type="ECO:0000259" key="7">
    <source>
        <dbReference type="PROSITE" id="PS51371"/>
    </source>
</evidence>
<dbReference type="GO" id="GO:0005737">
    <property type="term" value="C:cytoplasm"/>
    <property type="evidence" value="ECO:0007669"/>
    <property type="project" value="TreeGrafter"/>
</dbReference>
<dbReference type="GeneID" id="119719210"/>
<dbReference type="Proteomes" id="UP000887568">
    <property type="component" value="Unplaced"/>
</dbReference>
<feature type="compositionally biased region" description="Polar residues" evidence="6">
    <location>
        <begin position="109"/>
        <end position="122"/>
    </location>
</feature>
<dbReference type="PROSITE" id="PS51371">
    <property type="entry name" value="CBS"/>
    <property type="match status" value="3"/>
</dbReference>
<proteinExistence type="inferred from homology"/>
<dbReference type="CDD" id="cd04618">
    <property type="entry name" value="CBS_euAMPK_gamma-like_repeat1"/>
    <property type="match status" value="1"/>
</dbReference>
<keyword evidence="9" id="KW-1185">Reference proteome</keyword>
<dbReference type="SMART" id="SM00116">
    <property type="entry name" value="CBS"/>
    <property type="match status" value="4"/>
</dbReference>
<feature type="compositionally biased region" description="Polar residues" evidence="6">
    <location>
        <begin position="14"/>
        <end position="34"/>
    </location>
</feature>
<feature type="domain" description="CBS" evidence="7">
    <location>
        <begin position="350"/>
        <end position="410"/>
    </location>
</feature>
<evidence type="ECO:0000256" key="2">
    <source>
        <dbReference type="ARBA" id="ARBA00022737"/>
    </source>
</evidence>
<evidence type="ECO:0000256" key="1">
    <source>
        <dbReference type="ARBA" id="ARBA00006750"/>
    </source>
</evidence>
<name>A0A913YYP1_PATMI</name>
<dbReference type="GO" id="GO:0019901">
    <property type="term" value="F:protein kinase binding"/>
    <property type="evidence" value="ECO:0007669"/>
    <property type="project" value="TreeGrafter"/>
</dbReference>
<organism evidence="8 9">
    <name type="scientific">Patiria miniata</name>
    <name type="common">Bat star</name>
    <name type="synonym">Asterina miniata</name>
    <dbReference type="NCBI Taxonomy" id="46514"/>
    <lineage>
        <taxon>Eukaryota</taxon>
        <taxon>Metazoa</taxon>
        <taxon>Echinodermata</taxon>
        <taxon>Eleutherozoa</taxon>
        <taxon>Asterozoa</taxon>
        <taxon>Asteroidea</taxon>
        <taxon>Valvatacea</taxon>
        <taxon>Valvatida</taxon>
        <taxon>Asterinidae</taxon>
        <taxon>Patiria</taxon>
    </lineage>
</organism>
<dbReference type="OrthoDB" id="449052at2759"/>
<dbReference type="GO" id="GO:0016208">
    <property type="term" value="F:AMP binding"/>
    <property type="evidence" value="ECO:0007669"/>
    <property type="project" value="TreeGrafter"/>
</dbReference>
<evidence type="ECO:0000313" key="8">
    <source>
        <dbReference type="EnsemblMetazoa" id="XP_038044507.1"/>
    </source>
</evidence>
<comment type="subunit">
    <text evidence="4">AMPK is a heterotrimer of an alpha catalytic subunit (PRKAA1 or PRKAA2), a beta (PRKAB1 or PRKAB2) and a gamma non-catalytic subunits (PRKAG1, PRKAG2 or PRKAG3). Interacts with FNIP1 and FNIP2.</text>
</comment>
<dbReference type="GO" id="GO:0019887">
    <property type="term" value="F:protein kinase regulator activity"/>
    <property type="evidence" value="ECO:0007669"/>
    <property type="project" value="TreeGrafter"/>
</dbReference>
<dbReference type="InterPro" id="IPR050511">
    <property type="entry name" value="AMPK_gamma/SDS23_families"/>
</dbReference>
<dbReference type="AlphaFoldDB" id="A0A913YYP1"/>
<evidence type="ECO:0000256" key="4">
    <source>
        <dbReference type="ARBA" id="ARBA00025878"/>
    </source>
</evidence>
<comment type="similarity">
    <text evidence="1">Belongs to the 5'-AMP-activated protein kinase gamma subunit family.</text>
</comment>
<feature type="compositionally biased region" description="Basic and acidic residues" evidence="6">
    <location>
        <begin position="1"/>
        <end position="13"/>
    </location>
</feature>
<dbReference type="PANTHER" id="PTHR13780:SF35">
    <property type="entry name" value="LD22662P"/>
    <property type="match status" value="1"/>
</dbReference>
<dbReference type="CDD" id="cd04641">
    <property type="entry name" value="CBS_euAMPK_gamma-like_repeat2"/>
    <property type="match status" value="1"/>
</dbReference>
<dbReference type="GO" id="GO:0005634">
    <property type="term" value="C:nucleus"/>
    <property type="evidence" value="ECO:0007669"/>
    <property type="project" value="TreeGrafter"/>
</dbReference>
<feature type="compositionally biased region" description="Polar residues" evidence="6">
    <location>
        <begin position="93"/>
        <end position="102"/>
    </location>
</feature>
<keyword evidence="2" id="KW-0677">Repeat</keyword>
<accession>A0A913YYP1</accession>
<dbReference type="Gene3D" id="3.10.580.10">
    <property type="entry name" value="CBS-domain"/>
    <property type="match status" value="2"/>
</dbReference>
<dbReference type="SUPFAM" id="SSF54631">
    <property type="entry name" value="CBS-domain pair"/>
    <property type="match status" value="2"/>
</dbReference>
<evidence type="ECO:0000256" key="6">
    <source>
        <dbReference type="SAM" id="MobiDB-lite"/>
    </source>
</evidence>
<evidence type="ECO:0000256" key="5">
    <source>
        <dbReference type="PROSITE-ProRule" id="PRU00703"/>
    </source>
</evidence>
<dbReference type="GO" id="GO:0031588">
    <property type="term" value="C:nucleotide-activated protein kinase complex"/>
    <property type="evidence" value="ECO:0007669"/>
    <property type="project" value="TreeGrafter"/>
</dbReference>
<evidence type="ECO:0000313" key="9">
    <source>
        <dbReference type="Proteomes" id="UP000887568"/>
    </source>
</evidence>
<feature type="compositionally biased region" description="Low complexity" evidence="6">
    <location>
        <begin position="60"/>
        <end position="75"/>
    </location>
</feature>
<evidence type="ECO:0000256" key="3">
    <source>
        <dbReference type="ARBA" id="ARBA00023122"/>
    </source>
</evidence>
<dbReference type="InterPro" id="IPR046342">
    <property type="entry name" value="CBS_dom_sf"/>
</dbReference>
<dbReference type="RefSeq" id="XP_038044507.1">
    <property type="nucleotide sequence ID" value="XM_038188579.1"/>
</dbReference>
<keyword evidence="3 5" id="KW-0129">CBS domain</keyword>
<dbReference type="EnsemblMetazoa" id="XM_038188579.1">
    <property type="protein sequence ID" value="XP_038044507.1"/>
    <property type="gene ID" value="LOC119719210"/>
</dbReference>